<evidence type="ECO:0000256" key="18">
    <source>
        <dbReference type="ARBA" id="ARBA00047899"/>
    </source>
</evidence>
<dbReference type="InterPro" id="IPR051420">
    <property type="entry name" value="Ser_Thr_Kinases_DiverseReg"/>
</dbReference>
<evidence type="ECO:0000256" key="10">
    <source>
        <dbReference type="ARBA" id="ARBA00022737"/>
    </source>
</evidence>
<dbReference type="AlphaFoldDB" id="A0A3B5XSR7"/>
<dbReference type="Pfam" id="PF00069">
    <property type="entry name" value="Pkinase"/>
    <property type="match status" value="1"/>
</dbReference>
<keyword evidence="16" id="KW-0675">Receptor</keyword>
<dbReference type="InterPro" id="IPR001611">
    <property type="entry name" value="Leu-rich_rpt"/>
</dbReference>
<dbReference type="PRINTS" id="PR00019">
    <property type="entry name" value="LEURICHRPT"/>
</dbReference>
<dbReference type="FunFam" id="3.30.200.20:FF:000309">
    <property type="entry name" value="Leucine-rich repeat receptor protein kinase MSP1"/>
    <property type="match status" value="1"/>
</dbReference>
<evidence type="ECO:0000256" key="15">
    <source>
        <dbReference type="ARBA" id="ARBA00023136"/>
    </source>
</evidence>
<evidence type="ECO:0000256" key="21">
    <source>
        <dbReference type="SAM" id="Phobius"/>
    </source>
</evidence>
<organism evidence="23">
    <name type="scientific">Triticum aestivum</name>
    <name type="common">Wheat</name>
    <dbReference type="NCBI Taxonomy" id="4565"/>
    <lineage>
        <taxon>Eukaryota</taxon>
        <taxon>Viridiplantae</taxon>
        <taxon>Streptophyta</taxon>
        <taxon>Embryophyta</taxon>
        <taxon>Tracheophyta</taxon>
        <taxon>Spermatophyta</taxon>
        <taxon>Magnoliopsida</taxon>
        <taxon>Liliopsida</taxon>
        <taxon>Poales</taxon>
        <taxon>Poaceae</taxon>
        <taxon>BOP clade</taxon>
        <taxon>Pooideae</taxon>
        <taxon>Triticodae</taxon>
        <taxon>Triticeae</taxon>
        <taxon>Triticinae</taxon>
        <taxon>Triticum</taxon>
    </lineage>
</organism>
<dbReference type="Gramene" id="TraesCAD_scaffold_010952_01G000300.1">
    <property type="protein sequence ID" value="TraesCAD_scaffold_010952_01G000300.1"/>
    <property type="gene ID" value="TraesCAD_scaffold_010952_01G000300"/>
</dbReference>
<feature type="binding site" evidence="20">
    <location>
        <position position="383"/>
    </location>
    <ligand>
        <name>ATP</name>
        <dbReference type="ChEBI" id="CHEBI:30616"/>
    </ligand>
</feature>
<keyword evidence="10" id="KW-0677">Repeat</keyword>
<reference evidence="23" key="1">
    <citation type="submission" date="2018-08" db="EMBL/GenBank/DDBJ databases">
        <authorList>
            <person name="Rossello M."/>
        </authorList>
    </citation>
    <scope>NUCLEOTIDE SEQUENCE [LARGE SCALE GENOMIC DNA]</scope>
    <source>
        <strain evidence="23">cv. Chinese Spring</strain>
    </source>
</reference>
<dbReference type="Pfam" id="PF13855">
    <property type="entry name" value="LRR_8"/>
    <property type="match status" value="1"/>
</dbReference>
<evidence type="ECO:0000259" key="22">
    <source>
        <dbReference type="PROSITE" id="PS50011"/>
    </source>
</evidence>
<keyword evidence="4" id="KW-0723">Serine/threonine-protein kinase</keyword>
<evidence type="ECO:0000256" key="9">
    <source>
        <dbReference type="ARBA" id="ARBA00022729"/>
    </source>
</evidence>
<keyword evidence="6" id="KW-0433">Leucine-rich repeat</keyword>
<sequence>MFTGPIPRSLKTCVSLVKISLGNNQLTGDISQHFGAYPQLKWMSLSSNRLSGKISPNLGACTQLTALNLAQNMITGSIPPTLSKLSNLSELKLDSNHLSGEIPPEVCSLTKLSRLNLSSNKLSGSIPTQIEKLSNLELLDISWNRLSGLIPEELGACMKLHSLKINNNNFNGSLPGVVGNLASLQIMLDVSNNKLSGVLPQQLGKLGMLEFLNLSHNKFNGGIPSSFASMGSLSILDVSYNDLKGPVPTTRPFQNASASWFIPNKGLCGNISGLPPCYSIPVASHHEQKILGLLLSVVLVVGFSIVAAIVVIIMISRNNRKPQGVTTEARDLFSVWNFDGRLAFDDIVRVTEDFNDNYIIGTGGYGKVYKTQLQDGQLVAVKKLHQTEEQLDDERRFRSEMEILSQIRQRSIVKMYGFCSHPAYKFLVYDYIQQGSLHRTLENVELAKELDWQKRIALATDVSQAISYLHHECSPPIIHRDITSNNILLDTTLKAFISDFGTARILKPNSSNWSALAGTYGYIAPELSYTSVVTEKCDVYSFGVVVLELMMGKHPRDLLDGSLPREEQAILVKNILDRRPITPTTTEENSLALLIKLAFSCLESSPQARPIMREAYQTLIQ</sequence>
<comment type="catalytic activity">
    <reaction evidence="18">
        <text>L-threonyl-[protein] + ATP = O-phospho-L-threonyl-[protein] + ADP + H(+)</text>
        <dbReference type="Rhea" id="RHEA:46608"/>
        <dbReference type="Rhea" id="RHEA-COMP:11060"/>
        <dbReference type="Rhea" id="RHEA-COMP:11605"/>
        <dbReference type="ChEBI" id="CHEBI:15378"/>
        <dbReference type="ChEBI" id="CHEBI:30013"/>
        <dbReference type="ChEBI" id="CHEBI:30616"/>
        <dbReference type="ChEBI" id="CHEBI:61977"/>
        <dbReference type="ChEBI" id="CHEBI:456216"/>
        <dbReference type="EC" id="2.7.11.1"/>
    </reaction>
</comment>
<dbReference type="FunFam" id="1.10.510.10:FF:000479">
    <property type="entry name" value="Leucine-rich repeat receptor-like protein kinase"/>
    <property type="match status" value="1"/>
</dbReference>
<evidence type="ECO:0000256" key="4">
    <source>
        <dbReference type="ARBA" id="ARBA00022527"/>
    </source>
</evidence>
<dbReference type="InterPro" id="IPR011009">
    <property type="entry name" value="Kinase-like_dom_sf"/>
</dbReference>
<evidence type="ECO:0000256" key="13">
    <source>
        <dbReference type="ARBA" id="ARBA00022840"/>
    </source>
</evidence>
<name>A0A3B5XSR7_WHEAT</name>
<dbReference type="PROSITE" id="PS00109">
    <property type="entry name" value="PROTEIN_KINASE_TYR"/>
    <property type="match status" value="1"/>
</dbReference>
<dbReference type="SMART" id="SM00369">
    <property type="entry name" value="LRR_TYP"/>
    <property type="match status" value="4"/>
</dbReference>
<dbReference type="InterPro" id="IPR032675">
    <property type="entry name" value="LRR_dom_sf"/>
</dbReference>
<dbReference type="PROSITE" id="PS00107">
    <property type="entry name" value="PROTEIN_KINASE_ATP"/>
    <property type="match status" value="1"/>
</dbReference>
<evidence type="ECO:0000313" key="23">
    <source>
        <dbReference type="EnsemblPlants" id="TraesCS1A02G006900.1"/>
    </source>
</evidence>
<evidence type="ECO:0000256" key="8">
    <source>
        <dbReference type="ARBA" id="ARBA00022692"/>
    </source>
</evidence>
<dbReference type="EnsemblPlants" id="TraesCS1A02G006900.1">
    <property type="protein sequence ID" value="TraesCS1A02G006900.1"/>
    <property type="gene ID" value="TraesCS1A02G006900"/>
</dbReference>
<dbReference type="OMA" id="ASHHEQK"/>
<evidence type="ECO:0000256" key="1">
    <source>
        <dbReference type="ARBA" id="ARBA00004162"/>
    </source>
</evidence>
<dbReference type="GO" id="GO:0005886">
    <property type="term" value="C:plasma membrane"/>
    <property type="evidence" value="ECO:0000318"/>
    <property type="project" value="GO_Central"/>
</dbReference>
<accession>A0A3B5XSR7</accession>
<dbReference type="Proteomes" id="UP000019116">
    <property type="component" value="Chromosome 1A"/>
</dbReference>
<evidence type="ECO:0000256" key="7">
    <source>
        <dbReference type="ARBA" id="ARBA00022679"/>
    </source>
</evidence>
<dbReference type="GO" id="GO:0004674">
    <property type="term" value="F:protein serine/threonine kinase activity"/>
    <property type="evidence" value="ECO:0007669"/>
    <property type="project" value="UniProtKB-KW"/>
</dbReference>
<keyword evidence="7" id="KW-0808">Transferase</keyword>
<comment type="subcellular location">
    <subcellularLocation>
        <location evidence="1">Cell membrane</location>
        <topology evidence="1">Single-pass membrane protein</topology>
    </subcellularLocation>
    <subcellularLocation>
        <location evidence="2">Membrane</location>
        <topology evidence="2">Single-pass type I membrane protein</topology>
    </subcellularLocation>
</comment>
<keyword evidence="17" id="KW-0325">Glycoprotein</keyword>
<dbReference type="InterPro" id="IPR003591">
    <property type="entry name" value="Leu-rich_rpt_typical-subtyp"/>
</dbReference>
<dbReference type="InterPro" id="IPR008266">
    <property type="entry name" value="Tyr_kinase_AS"/>
</dbReference>
<dbReference type="InterPro" id="IPR000719">
    <property type="entry name" value="Prot_kinase_dom"/>
</dbReference>
<dbReference type="EC" id="2.7.11.1" evidence="3"/>
<comment type="catalytic activity">
    <reaction evidence="19">
        <text>L-seryl-[protein] + ATP = O-phospho-L-seryl-[protein] + ADP + H(+)</text>
        <dbReference type="Rhea" id="RHEA:17989"/>
        <dbReference type="Rhea" id="RHEA-COMP:9863"/>
        <dbReference type="Rhea" id="RHEA-COMP:11604"/>
        <dbReference type="ChEBI" id="CHEBI:15378"/>
        <dbReference type="ChEBI" id="CHEBI:29999"/>
        <dbReference type="ChEBI" id="CHEBI:30616"/>
        <dbReference type="ChEBI" id="CHEBI:83421"/>
        <dbReference type="ChEBI" id="CHEBI:456216"/>
        <dbReference type="EC" id="2.7.11.1"/>
    </reaction>
</comment>
<dbReference type="Gramene" id="TraesCS1A03G0018600.1">
    <property type="protein sequence ID" value="TraesCS1A03G0018600.1.CDS"/>
    <property type="gene ID" value="TraesCS1A03G0018600"/>
</dbReference>
<dbReference type="PaxDb" id="4565-Traes_1AS_49B9E658F.1"/>
<evidence type="ECO:0000313" key="24">
    <source>
        <dbReference type="Proteomes" id="UP000019116"/>
    </source>
</evidence>
<dbReference type="PROSITE" id="PS50011">
    <property type="entry name" value="PROTEIN_KINASE_DOM"/>
    <property type="match status" value="1"/>
</dbReference>
<evidence type="ECO:0000256" key="17">
    <source>
        <dbReference type="ARBA" id="ARBA00023180"/>
    </source>
</evidence>
<keyword evidence="9" id="KW-0732">Signal</keyword>
<evidence type="ECO:0000256" key="12">
    <source>
        <dbReference type="ARBA" id="ARBA00022777"/>
    </source>
</evidence>
<dbReference type="OrthoDB" id="1913693at2759"/>
<evidence type="ECO:0000256" key="2">
    <source>
        <dbReference type="ARBA" id="ARBA00004479"/>
    </source>
</evidence>
<dbReference type="Gene3D" id="1.10.510.10">
    <property type="entry name" value="Transferase(Phosphotransferase) domain 1"/>
    <property type="match status" value="1"/>
</dbReference>
<evidence type="ECO:0000256" key="16">
    <source>
        <dbReference type="ARBA" id="ARBA00023170"/>
    </source>
</evidence>
<dbReference type="InterPro" id="IPR017441">
    <property type="entry name" value="Protein_kinase_ATP_BS"/>
</dbReference>
<dbReference type="Gene3D" id="3.80.10.10">
    <property type="entry name" value="Ribonuclease Inhibitor"/>
    <property type="match status" value="1"/>
</dbReference>
<evidence type="ECO:0000256" key="6">
    <source>
        <dbReference type="ARBA" id="ARBA00022614"/>
    </source>
</evidence>
<evidence type="ECO:0000256" key="3">
    <source>
        <dbReference type="ARBA" id="ARBA00012513"/>
    </source>
</evidence>
<dbReference type="GO" id="GO:0009755">
    <property type="term" value="P:hormone-mediated signaling pathway"/>
    <property type="evidence" value="ECO:0000318"/>
    <property type="project" value="GO_Central"/>
</dbReference>
<keyword evidence="15 21" id="KW-0472">Membrane</keyword>
<dbReference type="STRING" id="4565.A0A3B5XSR7"/>
<evidence type="ECO:0000256" key="11">
    <source>
        <dbReference type="ARBA" id="ARBA00022741"/>
    </source>
</evidence>
<dbReference type="GO" id="GO:0038023">
    <property type="term" value="F:signaling receptor activity"/>
    <property type="evidence" value="ECO:0000318"/>
    <property type="project" value="GO_Central"/>
</dbReference>
<dbReference type="SUPFAM" id="SSF52058">
    <property type="entry name" value="L domain-like"/>
    <property type="match status" value="1"/>
</dbReference>
<keyword evidence="5" id="KW-0597">Phosphoprotein</keyword>
<dbReference type="Gene3D" id="3.30.200.20">
    <property type="entry name" value="Phosphorylase Kinase, domain 1"/>
    <property type="match status" value="1"/>
</dbReference>
<keyword evidence="11 20" id="KW-0547">Nucleotide-binding</keyword>
<evidence type="ECO:0000256" key="19">
    <source>
        <dbReference type="ARBA" id="ARBA00048679"/>
    </source>
</evidence>
<reference evidence="23" key="2">
    <citation type="submission" date="2018-10" db="UniProtKB">
        <authorList>
            <consortium name="EnsemblPlants"/>
        </authorList>
    </citation>
    <scope>IDENTIFICATION</scope>
</reference>
<feature type="transmembrane region" description="Helical" evidence="21">
    <location>
        <begin position="290"/>
        <end position="315"/>
    </location>
</feature>
<keyword evidence="12" id="KW-0418">Kinase</keyword>
<proteinExistence type="predicted"/>
<keyword evidence="24" id="KW-1185">Reference proteome</keyword>
<dbReference type="Gramene" id="TraesROB_scaffold_000644_01G000300.1">
    <property type="protein sequence ID" value="TraesROB_scaffold_000644_01G000300.1"/>
    <property type="gene ID" value="TraesROB_scaffold_000644_01G000300"/>
</dbReference>
<evidence type="ECO:0000256" key="14">
    <source>
        <dbReference type="ARBA" id="ARBA00022989"/>
    </source>
</evidence>
<dbReference type="PANTHER" id="PTHR48005:SF70">
    <property type="entry name" value="MDIS1-INTERACTING RECEPTOR LIKE KINASE 2-LIKE"/>
    <property type="match status" value="1"/>
</dbReference>
<dbReference type="PANTHER" id="PTHR48005">
    <property type="entry name" value="LEUCINE RICH REPEAT KINASE 2"/>
    <property type="match status" value="1"/>
</dbReference>
<evidence type="ECO:0000256" key="5">
    <source>
        <dbReference type="ARBA" id="ARBA00022553"/>
    </source>
</evidence>
<keyword evidence="13 20" id="KW-0067">ATP-binding</keyword>
<dbReference type="Pfam" id="PF00560">
    <property type="entry name" value="LRR_1"/>
    <property type="match status" value="5"/>
</dbReference>
<feature type="domain" description="Protein kinase" evidence="22">
    <location>
        <begin position="354"/>
        <end position="621"/>
    </location>
</feature>
<dbReference type="GO" id="GO:0005524">
    <property type="term" value="F:ATP binding"/>
    <property type="evidence" value="ECO:0007669"/>
    <property type="project" value="UniProtKB-UniRule"/>
</dbReference>
<dbReference type="SMR" id="A0A3B5XSR7"/>
<dbReference type="FunFam" id="3.80.10.10:FF:000177">
    <property type="entry name" value="Leucine-rich repeat receptor-like serine/threonine-protein kinase At1g17230"/>
    <property type="match status" value="1"/>
</dbReference>
<evidence type="ECO:0000256" key="20">
    <source>
        <dbReference type="PROSITE-ProRule" id="PRU10141"/>
    </source>
</evidence>
<dbReference type="Gramene" id="TraesCS1A02G006900.1">
    <property type="protein sequence ID" value="TraesCS1A02G006900.1"/>
    <property type="gene ID" value="TraesCS1A02G006900"/>
</dbReference>
<keyword evidence="14 21" id="KW-1133">Transmembrane helix</keyword>
<protein>
    <recommendedName>
        <fullName evidence="3">non-specific serine/threonine protein kinase</fullName>
        <ecNumber evidence="3">2.7.11.1</ecNumber>
    </recommendedName>
</protein>
<dbReference type="SUPFAM" id="SSF56112">
    <property type="entry name" value="Protein kinase-like (PK-like)"/>
    <property type="match status" value="1"/>
</dbReference>
<keyword evidence="8 21" id="KW-0812">Transmembrane</keyword>